<dbReference type="EMBL" id="JAAVJS010000012">
    <property type="protein sequence ID" value="NJX15844.1"/>
    <property type="molecule type" value="Genomic_DNA"/>
</dbReference>
<proteinExistence type="predicted"/>
<keyword evidence="3" id="KW-1185">Reference proteome</keyword>
<reference evidence="2 3" key="1">
    <citation type="submission" date="2020-03" db="EMBL/GenBank/DDBJ databases">
        <title>Tamlana sp. nov, isolated from XXX.</title>
        <authorList>
            <person name="Cao W.R."/>
        </authorList>
    </citation>
    <scope>NUCLEOTIDE SEQUENCE [LARGE SCALE GENOMIC DNA]</scope>
    <source>
        <strain evidence="2 3">HST1-43</strain>
    </source>
</reference>
<dbReference type="Pfam" id="PF03009">
    <property type="entry name" value="GDPD"/>
    <property type="match status" value="1"/>
</dbReference>
<dbReference type="PROSITE" id="PS51704">
    <property type="entry name" value="GP_PDE"/>
    <property type="match status" value="1"/>
</dbReference>
<feature type="domain" description="GP-PDE" evidence="1">
    <location>
        <begin position="35"/>
        <end position="304"/>
    </location>
</feature>
<organism evidence="2 3">
    <name type="scientific">Tamlana crocina</name>
    <dbReference type="NCBI Taxonomy" id="393006"/>
    <lineage>
        <taxon>Bacteria</taxon>
        <taxon>Pseudomonadati</taxon>
        <taxon>Bacteroidota</taxon>
        <taxon>Flavobacteriia</taxon>
        <taxon>Flavobacteriales</taxon>
        <taxon>Flavobacteriaceae</taxon>
        <taxon>Tamlana</taxon>
    </lineage>
</organism>
<dbReference type="PANTHER" id="PTHR46211:SF14">
    <property type="entry name" value="GLYCEROPHOSPHODIESTER PHOSPHODIESTERASE"/>
    <property type="match status" value="1"/>
</dbReference>
<dbReference type="PROSITE" id="PS51257">
    <property type="entry name" value="PROKAR_LIPOPROTEIN"/>
    <property type="match status" value="1"/>
</dbReference>
<evidence type="ECO:0000313" key="2">
    <source>
        <dbReference type="EMBL" id="NJX15844.1"/>
    </source>
</evidence>
<dbReference type="Proteomes" id="UP000760545">
    <property type="component" value="Unassembled WGS sequence"/>
</dbReference>
<dbReference type="InterPro" id="IPR030395">
    <property type="entry name" value="GP_PDE_dom"/>
</dbReference>
<accession>A0ABX1DDS2</accession>
<protein>
    <submittedName>
        <fullName evidence="2">Glycerophosphodiester phosphodiesterase</fullName>
    </submittedName>
</protein>
<sequence>MKYLKFLLLLVVIFGCKEKAKTSIQKEEKFEAKRVQVQGHRGERGHSPENTIVGFKNAILKGVDVIELDVVVSKDNQVVVSHEPYMSSLYVLTPTGDSISKAEEKQFNLYKMTYDSIKTFEVGLKGNVKFPQQKRISAYKPLLSEVIDSVEAFLKKQKLPAVDYNIEIKSVPSQYGEYQPQPDKMVEFVMQVINSKAIAGQWNIQSFDPAILNEMHKSYPEVELAYLVSKGGVEDNLKLLNFTPQIYSPNYKLVKNKAFIDSVKAKQMKLIPWTVNDSLAIKEQIDLGVDGIITDYPEKVILENKKNKELIEN</sequence>
<dbReference type="Gene3D" id="3.20.20.190">
    <property type="entry name" value="Phosphatidylinositol (PI) phosphodiesterase"/>
    <property type="match status" value="1"/>
</dbReference>
<dbReference type="PROSITE" id="PS50007">
    <property type="entry name" value="PIPLC_X_DOMAIN"/>
    <property type="match status" value="1"/>
</dbReference>
<gene>
    <name evidence="2" type="ORF">HC176_10120</name>
</gene>
<evidence type="ECO:0000313" key="3">
    <source>
        <dbReference type="Proteomes" id="UP000760545"/>
    </source>
</evidence>
<dbReference type="PANTHER" id="PTHR46211">
    <property type="entry name" value="GLYCEROPHOSPHORYL DIESTER PHOSPHODIESTERASE"/>
    <property type="match status" value="1"/>
</dbReference>
<evidence type="ECO:0000259" key="1">
    <source>
        <dbReference type="PROSITE" id="PS51704"/>
    </source>
</evidence>
<name>A0ABX1DDS2_9FLAO</name>
<dbReference type="RefSeq" id="WP_167918084.1">
    <property type="nucleotide sequence ID" value="NZ_JAAVJS010000012.1"/>
</dbReference>
<comment type="caution">
    <text evidence="2">The sequence shown here is derived from an EMBL/GenBank/DDBJ whole genome shotgun (WGS) entry which is preliminary data.</text>
</comment>
<dbReference type="InterPro" id="IPR017946">
    <property type="entry name" value="PLC-like_Pdiesterase_TIM-brl"/>
</dbReference>
<dbReference type="SUPFAM" id="SSF51695">
    <property type="entry name" value="PLC-like phosphodiesterases"/>
    <property type="match status" value="1"/>
</dbReference>